<dbReference type="PANTHER" id="PTHR47359">
    <property type="entry name" value="PEPTIDOGLYCAN DL-ENDOPEPTIDASE CWLO"/>
    <property type="match status" value="1"/>
</dbReference>
<evidence type="ECO:0000256" key="4">
    <source>
        <dbReference type="ARBA" id="ARBA00022807"/>
    </source>
</evidence>
<keyword evidence="2" id="KW-0645">Protease</keyword>
<reference evidence="9" key="1">
    <citation type="journal article" date="2019" name="Int. J. Syst. Evol. Microbiol.">
        <title>The Global Catalogue of Microorganisms (GCM) 10K type strain sequencing project: providing services to taxonomists for standard genome sequencing and annotation.</title>
        <authorList>
            <consortium name="The Broad Institute Genomics Platform"/>
            <consortium name="The Broad Institute Genome Sequencing Center for Infectious Disease"/>
            <person name="Wu L."/>
            <person name="Ma J."/>
        </authorList>
    </citation>
    <scope>NUCLEOTIDE SEQUENCE [LARGE SCALE GENOMIC DNA]</scope>
    <source>
        <strain evidence="9">CCM 8391</strain>
    </source>
</reference>
<evidence type="ECO:0000313" key="8">
    <source>
        <dbReference type="EMBL" id="MFC5993405.1"/>
    </source>
</evidence>
<name>A0ABW1IYA9_9PSEU</name>
<organism evidence="8 9">
    <name type="scientific">Pseudonocardia hispaniensis</name>
    <dbReference type="NCBI Taxonomy" id="904933"/>
    <lineage>
        <taxon>Bacteria</taxon>
        <taxon>Bacillati</taxon>
        <taxon>Actinomycetota</taxon>
        <taxon>Actinomycetes</taxon>
        <taxon>Pseudonocardiales</taxon>
        <taxon>Pseudonocardiaceae</taxon>
        <taxon>Pseudonocardia</taxon>
    </lineage>
</organism>
<dbReference type="InterPro" id="IPR051794">
    <property type="entry name" value="PG_Endopeptidase_C40"/>
</dbReference>
<evidence type="ECO:0000259" key="7">
    <source>
        <dbReference type="PROSITE" id="PS51935"/>
    </source>
</evidence>
<keyword evidence="3" id="KW-0378">Hydrolase</keyword>
<dbReference type="Gene3D" id="3.90.1720.10">
    <property type="entry name" value="endopeptidase domain like (from Nostoc punctiforme)"/>
    <property type="match status" value="1"/>
</dbReference>
<dbReference type="RefSeq" id="WP_379582933.1">
    <property type="nucleotide sequence ID" value="NZ_JBHSQW010000009.1"/>
</dbReference>
<dbReference type="Proteomes" id="UP001596302">
    <property type="component" value="Unassembled WGS sequence"/>
</dbReference>
<keyword evidence="5" id="KW-0175">Coiled coil</keyword>
<evidence type="ECO:0000256" key="2">
    <source>
        <dbReference type="ARBA" id="ARBA00022670"/>
    </source>
</evidence>
<gene>
    <name evidence="8" type="ORF">ACFQE5_04150</name>
</gene>
<feature type="region of interest" description="Disordered" evidence="6">
    <location>
        <begin position="185"/>
        <end position="204"/>
    </location>
</feature>
<feature type="coiled-coil region" evidence="5">
    <location>
        <begin position="146"/>
        <end position="180"/>
    </location>
</feature>
<dbReference type="PROSITE" id="PS51935">
    <property type="entry name" value="NLPC_P60"/>
    <property type="match status" value="1"/>
</dbReference>
<evidence type="ECO:0000256" key="6">
    <source>
        <dbReference type="SAM" id="MobiDB-lite"/>
    </source>
</evidence>
<comment type="caution">
    <text evidence="8">The sequence shown here is derived from an EMBL/GenBank/DDBJ whole genome shotgun (WGS) entry which is preliminary data.</text>
</comment>
<dbReference type="SUPFAM" id="SSF54001">
    <property type="entry name" value="Cysteine proteinases"/>
    <property type="match status" value="1"/>
</dbReference>
<accession>A0ABW1IYA9</accession>
<proteinExistence type="inferred from homology"/>
<keyword evidence="9" id="KW-1185">Reference proteome</keyword>
<dbReference type="Pfam" id="PF00877">
    <property type="entry name" value="NLPC_P60"/>
    <property type="match status" value="1"/>
</dbReference>
<feature type="compositionally biased region" description="Basic and acidic residues" evidence="6">
    <location>
        <begin position="18"/>
        <end position="31"/>
    </location>
</feature>
<evidence type="ECO:0000313" key="9">
    <source>
        <dbReference type="Proteomes" id="UP001596302"/>
    </source>
</evidence>
<dbReference type="EMBL" id="JBHSQW010000009">
    <property type="protein sequence ID" value="MFC5993405.1"/>
    <property type="molecule type" value="Genomic_DNA"/>
</dbReference>
<dbReference type="PANTHER" id="PTHR47359:SF3">
    <property type="entry name" value="NLP_P60 DOMAIN-CONTAINING PROTEIN-RELATED"/>
    <property type="match status" value="1"/>
</dbReference>
<comment type="similarity">
    <text evidence="1">Belongs to the peptidase C40 family.</text>
</comment>
<dbReference type="InterPro" id="IPR000064">
    <property type="entry name" value="NLP_P60_dom"/>
</dbReference>
<feature type="region of interest" description="Disordered" evidence="6">
    <location>
        <begin position="1"/>
        <end position="32"/>
    </location>
</feature>
<keyword evidence="4" id="KW-0788">Thiol protease</keyword>
<sequence>MSVTPAVAQPDPPPTASEARDQLDQAQHEAEALTEQWHAATDTFTASQAAADAARAAIEPTRAAAAQAQAAEDEFRQQIDVVALSTFDSGRLDQFNALLLSNSPQQYLDQMSALESLSADHKAQLDALLAKVEATRRAQVDADDAVARAQEAADAARRAADDIEARRRAAESRIAEVERLLARLSPQQRADRNGPDVGAPSGSFSGTGVGVRALQAAATKLGRPYQWGANGPNTFDCSGLTSWAFAQAGVTLPRSSSAQATVGRAVSWNDLQPGDLVFYYTPASHVGIYAGDGKMINAPQSGDVVRYQTVSRSAFSGARRL</sequence>
<evidence type="ECO:0000256" key="5">
    <source>
        <dbReference type="SAM" id="Coils"/>
    </source>
</evidence>
<evidence type="ECO:0000256" key="1">
    <source>
        <dbReference type="ARBA" id="ARBA00007074"/>
    </source>
</evidence>
<protein>
    <submittedName>
        <fullName evidence="8">NlpC/P60 family protein</fullName>
    </submittedName>
</protein>
<evidence type="ECO:0000256" key="3">
    <source>
        <dbReference type="ARBA" id="ARBA00022801"/>
    </source>
</evidence>
<dbReference type="InterPro" id="IPR038765">
    <property type="entry name" value="Papain-like_cys_pep_sf"/>
</dbReference>
<feature type="domain" description="NlpC/P60" evidence="7">
    <location>
        <begin position="207"/>
        <end position="321"/>
    </location>
</feature>